<dbReference type="Proteomes" id="UP000283509">
    <property type="component" value="Unassembled WGS sequence"/>
</dbReference>
<comment type="similarity">
    <text evidence="2">Belongs to the protein prenyltransferase subunit beta family.</text>
</comment>
<dbReference type="AlphaFoldDB" id="A0A3R7NTT0"/>
<keyword evidence="4 9" id="KW-0808">Transferase</keyword>
<reference evidence="9 10" key="1">
    <citation type="submission" date="2018-04" db="EMBL/GenBank/DDBJ databases">
        <authorList>
            <person name="Zhang X."/>
            <person name="Yuan J."/>
            <person name="Li F."/>
            <person name="Xiang J."/>
        </authorList>
    </citation>
    <scope>NUCLEOTIDE SEQUENCE [LARGE SCALE GENOMIC DNA]</scope>
    <source>
        <tissue evidence="9">Muscle</tissue>
    </source>
</reference>
<evidence type="ECO:0000256" key="6">
    <source>
        <dbReference type="ARBA" id="ARBA00022737"/>
    </source>
</evidence>
<name>A0A3R7NTT0_PENVA</name>
<dbReference type="PANTHER" id="PTHR11774">
    <property type="entry name" value="GERANYLGERANYL TRANSFERASE TYPE BETA SUBUNIT"/>
    <property type="match status" value="1"/>
</dbReference>
<gene>
    <name evidence="9" type="ORF">C7M84_015445</name>
</gene>
<evidence type="ECO:0000256" key="5">
    <source>
        <dbReference type="ARBA" id="ARBA00022723"/>
    </source>
</evidence>
<dbReference type="GO" id="GO:0005953">
    <property type="term" value="C:CAAX-protein geranylgeranyltransferase complex"/>
    <property type="evidence" value="ECO:0007669"/>
    <property type="project" value="TreeGrafter"/>
</dbReference>
<evidence type="ECO:0000256" key="2">
    <source>
        <dbReference type="ARBA" id="ARBA00010497"/>
    </source>
</evidence>
<dbReference type="SUPFAM" id="SSF48239">
    <property type="entry name" value="Terpenoid cyclases/Protein prenyltransferases"/>
    <property type="match status" value="1"/>
</dbReference>
<evidence type="ECO:0000256" key="4">
    <source>
        <dbReference type="ARBA" id="ARBA00022679"/>
    </source>
</evidence>
<dbReference type="OrthoDB" id="24893at2759"/>
<evidence type="ECO:0000256" key="3">
    <source>
        <dbReference type="ARBA" id="ARBA00022602"/>
    </source>
</evidence>
<evidence type="ECO:0000259" key="8">
    <source>
        <dbReference type="Pfam" id="PF00432"/>
    </source>
</evidence>
<comment type="caution">
    <text evidence="9">The sequence shown here is derived from an EMBL/GenBank/DDBJ whole genome shotgun (WGS) entry which is preliminary data.</text>
</comment>
<dbReference type="Pfam" id="PF00432">
    <property type="entry name" value="Prenyltrans"/>
    <property type="match status" value="1"/>
</dbReference>
<dbReference type="GO" id="GO:0046872">
    <property type="term" value="F:metal ion binding"/>
    <property type="evidence" value="ECO:0007669"/>
    <property type="project" value="UniProtKB-KW"/>
</dbReference>
<dbReference type="InterPro" id="IPR045089">
    <property type="entry name" value="PGGT1B-like"/>
</dbReference>
<evidence type="ECO:0000256" key="7">
    <source>
        <dbReference type="ARBA" id="ARBA00022833"/>
    </source>
</evidence>
<evidence type="ECO:0000313" key="9">
    <source>
        <dbReference type="EMBL" id="ROT66519.1"/>
    </source>
</evidence>
<dbReference type="InterPro" id="IPR008930">
    <property type="entry name" value="Terpenoid_cyclase/PrenylTrfase"/>
</dbReference>
<dbReference type="InterPro" id="IPR001330">
    <property type="entry name" value="Prenyltrans"/>
</dbReference>
<dbReference type="Gene3D" id="1.50.10.20">
    <property type="match status" value="1"/>
</dbReference>
<protein>
    <submittedName>
        <fullName evidence="9">Putative geranylgeranyl transferase type-1 subunit beta-like</fullName>
    </submittedName>
</protein>
<dbReference type="GO" id="GO:0004662">
    <property type="term" value="F:CAAX-protein geranylgeranyltransferase activity"/>
    <property type="evidence" value="ECO:0007669"/>
    <property type="project" value="TreeGrafter"/>
</dbReference>
<keyword evidence="7" id="KW-0862">Zinc</keyword>
<reference evidence="9 10" key="2">
    <citation type="submission" date="2019-01" db="EMBL/GenBank/DDBJ databases">
        <title>The decoding of complex shrimp genome reveals the adaptation for benthos swimmer, frequently molting mechanism and breeding impact on genome.</title>
        <authorList>
            <person name="Sun Y."/>
            <person name="Gao Y."/>
            <person name="Yu Y."/>
        </authorList>
    </citation>
    <scope>NUCLEOTIDE SEQUENCE [LARGE SCALE GENOMIC DNA]</scope>
    <source>
        <tissue evidence="9">Muscle</tissue>
    </source>
</reference>
<sequence>MSRAGFRGGSSLASCRSSNKYLSNISSFDCGHITMTYTALASLVILGDDLSRVNREAVLAHVAALQCEDGSFFSTLGGSENDMRFMYCAATICYILQDFSAINIDAAIKYIVNSTSYEGAMGQGIYLESHGGSSYCAVATLQLMGKLDSALSNTQRQRLVRWLVSRLTKEGFQGRPNKRADTCYTFWIGASLKLLGCLDLLDISALRQFVLSTQDPITGGLAKYPDTPPDGLHTYLGITCVKWADVRVPRLEYKRGRRDIA</sequence>
<keyword evidence="3" id="KW-0637">Prenyltransferase</keyword>
<dbReference type="STRING" id="6689.A0A3R7NTT0"/>
<feature type="domain" description="Prenyltransferase alpha-alpha toroid" evidence="8">
    <location>
        <begin position="3"/>
        <end position="243"/>
    </location>
</feature>
<keyword evidence="6" id="KW-0677">Repeat</keyword>
<proteinExistence type="inferred from homology"/>
<comment type="cofactor">
    <cofactor evidence="1">
        <name>Zn(2+)</name>
        <dbReference type="ChEBI" id="CHEBI:29105"/>
    </cofactor>
</comment>
<keyword evidence="5" id="KW-0479">Metal-binding</keyword>
<keyword evidence="10" id="KW-1185">Reference proteome</keyword>
<organism evidence="9 10">
    <name type="scientific">Penaeus vannamei</name>
    <name type="common">Whiteleg shrimp</name>
    <name type="synonym">Litopenaeus vannamei</name>
    <dbReference type="NCBI Taxonomy" id="6689"/>
    <lineage>
        <taxon>Eukaryota</taxon>
        <taxon>Metazoa</taxon>
        <taxon>Ecdysozoa</taxon>
        <taxon>Arthropoda</taxon>
        <taxon>Crustacea</taxon>
        <taxon>Multicrustacea</taxon>
        <taxon>Malacostraca</taxon>
        <taxon>Eumalacostraca</taxon>
        <taxon>Eucarida</taxon>
        <taxon>Decapoda</taxon>
        <taxon>Dendrobranchiata</taxon>
        <taxon>Penaeoidea</taxon>
        <taxon>Penaeidae</taxon>
        <taxon>Penaeus</taxon>
    </lineage>
</organism>
<evidence type="ECO:0000256" key="1">
    <source>
        <dbReference type="ARBA" id="ARBA00001947"/>
    </source>
</evidence>
<dbReference type="EMBL" id="QCYY01002922">
    <property type="protein sequence ID" value="ROT66519.1"/>
    <property type="molecule type" value="Genomic_DNA"/>
</dbReference>
<dbReference type="PANTHER" id="PTHR11774:SF4">
    <property type="entry name" value="GERANYLGERANYL TRANSFERASE TYPE-1 SUBUNIT BETA"/>
    <property type="match status" value="1"/>
</dbReference>
<evidence type="ECO:0000313" key="10">
    <source>
        <dbReference type="Proteomes" id="UP000283509"/>
    </source>
</evidence>
<accession>A0A3R7NTT0</accession>